<dbReference type="CDD" id="cd10917">
    <property type="entry name" value="CE4_NodB_like_6s_7s"/>
    <property type="match status" value="1"/>
</dbReference>
<protein>
    <submittedName>
        <fullName evidence="4">Polysaccharide deacetylase family protein</fullName>
    </submittedName>
</protein>
<comment type="caution">
    <text evidence="4">The sequence shown here is derived from an EMBL/GenBank/DDBJ whole genome shotgun (WGS) entry which is preliminary data.</text>
</comment>
<dbReference type="PANTHER" id="PTHR10587">
    <property type="entry name" value="GLYCOSYL TRANSFERASE-RELATED"/>
    <property type="match status" value="1"/>
</dbReference>
<evidence type="ECO:0000313" key="5">
    <source>
        <dbReference type="Proteomes" id="UP001499909"/>
    </source>
</evidence>
<keyword evidence="1" id="KW-0479">Metal-binding</keyword>
<dbReference type="EMBL" id="BAABDH010000021">
    <property type="protein sequence ID" value="GAA3929416.1"/>
    <property type="molecule type" value="Genomic_DNA"/>
</dbReference>
<evidence type="ECO:0000313" key="4">
    <source>
        <dbReference type="EMBL" id="GAA3929416.1"/>
    </source>
</evidence>
<dbReference type="SUPFAM" id="SSF88713">
    <property type="entry name" value="Glycoside hydrolase/deacetylase"/>
    <property type="match status" value="1"/>
</dbReference>
<reference evidence="5" key="1">
    <citation type="journal article" date="2019" name="Int. J. Syst. Evol. Microbiol.">
        <title>The Global Catalogue of Microorganisms (GCM) 10K type strain sequencing project: providing services to taxonomists for standard genome sequencing and annotation.</title>
        <authorList>
            <consortium name="The Broad Institute Genomics Platform"/>
            <consortium name="The Broad Institute Genome Sequencing Center for Infectious Disease"/>
            <person name="Wu L."/>
            <person name="Ma J."/>
        </authorList>
    </citation>
    <scope>NUCLEOTIDE SEQUENCE [LARGE SCALE GENOMIC DNA]</scope>
    <source>
        <strain evidence="5">JCM 17214</strain>
    </source>
</reference>
<organism evidence="4 5">
    <name type="scientific">Hymenobacter algoricola</name>
    <dbReference type="NCBI Taxonomy" id="486267"/>
    <lineage>
        <taxon>Bacteria</taxon>
        <taxon>Pseudomonadati</taxon>
        <taxon>Bacteroidota</taxon>
        <taxon>Cytophagia</taxon>
        <taxon>Cytophagales</taxon>
        <taxon>Hymenobacteraceae</taxon>
        <taxon>Hymenobacter</taxon>
    </lineage>
</organism>
<keyword evidence="5" id="KW-1185">Reference proteome</keyword>
<dbReference type="PROSITE" id="PS51677">
    <property type="entry name" value="NODB"/>
    <property type="match status" value="1"/>
</dbReference>
<dbReference type="InterPro" id="IPR002509">
    <property type="entry name" value="NODB_dom"/>
</dbReference>
<gene>
    <name evidence="4" type="ORF">GCM10022406_13600</name>
</gene>
<dbReference type="InterPro" id="IPR050248">
    <property type="entry name" value="Polysacc_deacetylase_ArnD"/>
</dbReference>
<dbReference type="InterPro" id="IPR011330">
    <property type="entry name" value="Glyco_hydro/deAcase_b/a-brl"/>
</dbReference>
<dbReference type="RefSeq" id="WP_345111876.1">
    <property type="nucleotide sequence ID" value="NZ_BAABDH010000021.1"/>
</dbReference>
<evidence type="ECO:0000256" key="2">
    <source>
        <dbReference type="ARBA" id="ARBA00022801"/>
    </source>
</evidence>
<feature type="domain" description="NodB homology" evidence="3">
    <location>
        <begin position="26"/>
        <end position="208"/>
    </location>
</feature>
<dbReference type="Gene3D" id="3.20.20.370">
    <property type="entry name" value="Glycoside hydrolase/deacetylase"/>
    <property type="match status" value="1"/>
</dbReference>
<evidence type="ECO:0000256" key="1">
    <source>
        <dbReference type="ARBA" id="ARBA00022723"/>
    </source>
</evidence>
<keyword evidence="2" id="KW-0378">Hydrolase</keyword>
<proteinExistence type="predicted"/>
<name>A0ABP7MSI9_9BACT</name>
<dbReference type="PANTHER" id="PTHR10587:SF133">
    <property type="entry name" value="CHITIN DEACETYLASE 1-RELATED"/>
    <property type="match status" value="1"/>
</dbReference>
<evidence type="ECO:0000259" key="3">
    <source>
        <dbReference type="PROSITE" id="PS51677"/>
    </source>
</evidence>
<accession>A0ABP7MSI9</accession>
<dbReference type="Proteomes" id="UP001499909">
    <property type="component" value="Unassembled WGS sequence"/>
</dbReference>
<sequence length="210" mass="23773">MRLIRMPGPVRRLLPECLWAMPGTGNQLYLTFDDGPIPEETPFVLEQLARYNAKATFFCVGENLVRHPGIARQALAAGHRLANHTHRHISGWSHGRPEFLADVARCQQELNELLPAPEARPLLRPPFGRITIPLARTLDTSHQLVMWDVLTYDYDRDFSAPKCLATAIRATRPGSIVVFHDSLKASRNLRYVLPRYLAHFAALGFTFEPL</sequence>
<dbReference type="Pfam" id="PF01522">
    <property type="entry name" value="Polysacc_deac_1"/>
    <property type="match status" value="1"/>
</dbReference>